<dbReference type="PANTHER" id="PTHR47183">
    <property type="entry name" value="GLUCOSE-1-PHOSPHATE CYTIDYLYLTRANSFERASE-RELATED"/>
    <property type="match status" value="1"/>
</dbReference>
<gene>
    <name evidence="2" type="ORF">BA70_16795</name>
</gene>
<feature type="domain" description="Nucleotidyl transferase" evidence="1">
    <location>
        <begin position="2"/>
        <end position="240"/>
    </location>
</feature>
<keyword evidence="2" id="KW-0548">Nucleotidyltransferase</keyword>
<evidence type="ECO:0000313" key="2">
    <source>
        <dbReference type="EMBL" id="KEP26879.1"/>
    </source>
</evidence>
<dbReference type="RefSeq" id="WP_034320090.1">
    <property type="nucleotide sequence ID" value="NZ_JBCMYH010000017.1"/>
</dbReference>
<evidence type="ECO:0000259" key="1">
    <source>
        <dbReference type="Pfam" id="PF00483"/>
    </source>
</evidence>
<reference evidence="2 3" key="1">
    <citation type="submission" date="2012-09" db="EMBL/GenBank/DDBJ databases">
        <title>Genome Sequence of Bacillus sp. DW5-4.</title>
        <authorList>
            <person name="Lai Q."/>
            <person name="Liu Y."/>
            <person name="Shao Z."/>
        </authorList>
    </citation>
    <scope>NUCLEOTIDE SEQUENCE [LARGE SCALE GENOMIC DNA]</scope>
    <source>
        <strain evidence="2 3">DW5-4</strain>
    </source>
</reference>
<dbReference type="InterPro" id="IPR029044">
    <property type="entry name" value="Nucleotide-diphossugar_trans"/>
</dbReference>
<keyword evidence="3" id="KW-1185">Reference proteome</keyword>
<sequence length="254" mass="28988">MKAVILCGGKGTRMSEVTQALPKPLAMIGDRPILWHIMKIYQYYGVDEFILLLGYKGEKIKEYFLNYDWHHHSMQLDMSTGEMKLLGKAENWKITFLDTGENTMTGGRLKQAQDYIGDETFMMTYGDGLANINMFHLLKRHQELGAAATVTGIEKMSQYGTLKVYNGMAQSFSEKTDSIGMINGGFFVLSPKVFDYLTDDDQCVFEAEPLQNLANDGELAVYEHHGFWTAIDTYKNLKEINGMWTEGKQPWKVW</sequence>
<name>A0A081LCA3_9BACI</name>
<dbReference type="GO" id="GO:0047343">
    <property type="term" value="F:glucose-1-phosphate cytidylyltransferase activity"/>
    <property type="evidence" value="ECO:0007669"/>
    <property type="project" value="InterPro"/>
</dbReference>
<dbReference type="AlphaFoldDB" id="A0A081LCA3"/>
<dbReference type="InterPro" id="IPR046981">
    <property type="entry name" value="G1P_cyt_trans"/>
</dbReference>
<protein>
    <submittedName>
        <fullName evidence="2">Glucose-1-phosphate cytidylyltransferase</fullName>
    </submittedName>
</protein>
<dbReference type="PANTHER" id="PTHR47183:SF2">
    <property type="entry name" value="GLUCOSE-1-PHOSPHATE CYTIDYLYLTRANSFERASE-RELATED"/>
    <property type="match status" value="1"/>
</dbReference>
<comment type="caution">
    <text evidence="2">The sequence shown here is derived from an EMBL/GenBank/DDBJ whole genome shotgun (WGS) entry which is preliminary data.</text>
</comment>
<dbReference type="SUPFAM" id="SSF53448">
    <property type="entry name" value="Nucleotide-diphospho-sugar transferases"/>
    <property type="match status" value="1"/>
</dbReference>
<dbReference type="CDD" id="cd02524">
    <property type="entry name" value="G1P_cytidylyltransferase"/>
    <property type="match status" value="1"/>
</dbReference>
<dbReference type="InterPro" id="IPR013446">
    <property type="entry name" value="G1P_cyt_trans-like"/>
</dbReference>
<dbReference type="NCBIfam" id="TIGR02623">
    <property type="entry name" value="G1P_cyt_trans"/>
    <property type="match status" value="1"/>
</dbReference>
<dbReference type="eggNOG" id="COG1208">
    <property type="taxonomic scope" value="Bacteria"/>
</dbReference>
<proteinExistence type="predicted"/>
<dbReference type="Gene3D" id="3.90.550.10">
    <property type="entry name" value="Spore Coat Polysaccharide Biosynthesis Protein SpsA, Chain A"/>
    <property type="match status" value="1"/>
</dbReference>
<organism evidence="2 3">
    <name type="scientific">Bacillus zhangzhouensis</name>
    <dbReference type="NCBI Taxonomy" id="1178540"/>
    <lineage>
        <taxon>Bacteria</taxon>
        <taxon>Bacillati</taxon>
        <taxon>Bacillota</taxon>
        <taxon>Bacilli</taxon>
        <taxon>Bacillales</taxon>
        <taxon>Bacillaceae</taxon>
        <taxon>Bacillus</taxon>
    </lineage>
</organism>
<dbReference type="InterPro" id="IPR005835">
    <property type="entry name" value="NTP_transferase_dom"/>
</dbReference>
<dbReference type="EMBL" id="JOTP01000006">
    <property type="protein sequence ID" value="KEP26879.1"/>
    <property type="molecule type" value="Genomic_DNA"/>
</dbReference>
<accession>A0A081LCA3</accession>
<keyword evidence="2" id="KW-0808">Transferase</keyword>
<dbReference type="GO" id="GO:0009243">
    <property type="term" value="P:O antigen biosynthetic process"/>
    <property type="evidence" value="ECO:0007669"/>
    <property type="project" value="InterPro"/>
</dbReference>
<dbReference type="Pfam" id="PF00483">
    <property type="entry name" value="NTP_transferase"/>
    <property type="match status" value="1"/>
</dbReference>
<dbReference type="OrthoDB" id="9801899at2"/>
<dbReference type="Proteomes" id="UP000028091">
    <property type="component" value="Unassembled WGS sequence"/>
</dbReference>
<evidence type="ECO:0000313" key="3">
    <source>
        <dbReference type="Proteomes" id="UP000028091"/>
    </source>
</evidence>